<name>A0A077ZJQ3_TRITR</name>
<organism evidence="2 3">
    <name type="scientific">Trichuris trichiura</name>
    <name type="common">Whipworm</name>
    <name type="synonym">Trichocephalus trichiurus</name>
    <dbReference type="NCBI Taxonomy" id="36087"/>
    <lineage>
        <taxon>Eukaryota</taxon>
        <taxon>Metazoa</taxon>
        <taxon>Ecdysozoa</taxon>
        <taxon>Nematoda</taxon>
        <taxon>Enoplea</taxon>
        <taxon>Dorylaimia</taxon>
        <taxon>Trichinellida</taxon>
        <taxon>Trichuridae</taxon>
        <taxon>Trichuris</taxon>
    </lineage>
</organism>
<reference evidence="2" key="1">
    <citation type="submission" date="2014-01" db="EMBL/GenBank/DDBJ databases">
        <authorList>
            <person name="Aslett M."/>
        </authorList>
    </citation>
    <scope>NUCLEOTIDE SEQUENCE</scope>
</reference>
<feature type="region of interest" description="Disordered" evidence="1">
    <location>
        <begin position="1"/>
        <end position="80"/>
    </location>
</feature>
<keyword evidence="3" id="KW-1185">Reference proteome</keyword>
<feature type="compositionally biased region" description="Basic residues" evidence="1">
    <location>
        <begin position="67"/>
        <end position="80"/>
    </location>
</feature>
<proteinExistence type="predicted"/>
<protein>
    <submittedName>
        <fullName evidence="2">Uncharacterized protein</fullName>
    </submittedName>
</protein>
<dbReference type="EMBL" id="HG806804">
    <property type="protein sequence ID" value="CDW59964.1"/>
    <property type="molecule type" value="Genomic_DNA"/>
</dbReference>
<dbReference type="Proteomes" id="UP000030665">
    <property type="component" value="Unassembled WGS sequence"/>
</dbReference>
<accession>A0A077ZJQ3</accession>
<feature type="compositionally biased region" description="Low complexity" evidence="1">
    <location>
        <begin position="44"/>
        <end position="57"/>
    </location>
</feature>
<evidence type="ECO:0000313" key="3">
    <source>
        <dbReference type="Proteomes" id="UP000030665"/>
    </source>
</evidence>
<evidence type="ECO:0000256" key="1">
    <source>
        <dbReference type="SAM" id="MobiDB-lite"/>
    </source>
</evidence>
<gene>
    <name evidence="2" type="ORF">TTRE_0000831101</name>
</gene>
<reference evidence="2" key="2">
    <citation type="submission" date="2014-03" db="EMBL/GenBank/DDBJ databases">
        <title>The whipworm genome and dual-species transcriptomics of an intimate host-pathogen interaction.</title>
        <authorList>
            <person name="Foth B.J."/>
            <person name="Tsai I.J."/>
            <person name="Reid A.J."/>
            <person name="Bancroft A.J."/>
            <person name="Nichol S."/>
            <person name="Tracey A."/>
            <person name="Holroyd N."/>
            <person name="Cotton J.A."/>
            <person name="Stanley E.J."/>
            <person name="Zarowiecki M."/>
            <person name="Liu J.Z."/>
            <person name="Huckvale T."/>
            <person name="Cooper P.J."/>
            <person name="Grencis R.K."/>
            <person name="Berriman M."/>
        </authorList>
    </citation>
    <scope>NUCLEOTIDE SEQUENCE [LARGE SCALE GENOMIC DNA]</scope>
</reference>
<evidence type="ECO:0000313" key="2">
    <source>
        <dbReference type="EMBL" id="CDW59964.1"/>
    </source>
</evidence>
<dbReference type="AlphaFoldDB" id="A0A077ZJQ3"/>
<feature type="compositionally biased region" description="Low complexity" evidence="1">
    <location>
        <begin position="19"/>
        <end position="33"/>
    </location>
</feature>
<sequence length="80" mass="8463">MNEVHTRPNTEAQSMVMGAPEAETSPAAAEAMAKVCGEEKESTRTAATTSNAAVASAHDPADEPCHRRSTRLRSSGSRHQ</sequence>